<gene>
    <name evidence="2" type="ORF">chiPu_0023493</name>
</gene>
<dbReference type="Proteomes" id="UP000287033">
    <property type="component" value="Unassembled WGS sequence"/>
</dbReference>
<sequence length="281" mass="29284">MVWSHQHSQECGFIPNLKSIASARLDDSDSPTVLWSCAGGHSYTWEMLPPRRGAEAGGAGPGEGRAGRPTPRGAAGRTRRRVLSSLPPDGKRSRPGPREGSPGQQEAAPGVGETAKERETPASSGSDPPTGPHQGAEGPAVLGPPVLPRGSPERPSGGQGVPAEPDGRAPSPPGAGTGTTPPPGRTRRARRKTGQPPAPTPTGNADLLQLVCESDSEEQPVNTARDTGEQLQQQEERSCVCCLNRAECQTVVPIAGTVLLWKSSQNLGNPSQIIELIAWLT</sequence>
<keyword evidence="3" id="KW-1185">Reference proteome</keyword>
<dbReference type="OrthoDB" id="8685330at2759"/>
<evidence type="ECO:0000313" key="3">
    <source>
        <dbReference type="Proteomes" id="UP000287033"/>
    </source>
</evidence>
<proteinExistence type="predicted"/>
<evidence type="ECO:0000313" key="2">
    <source>
        <dbReference type="EMBL" id="GCC39869.1"/>
    </source>
</evidence>
<dbReference type="AlphaFoldDB" id="A0A401TB52"/>
<feature type="region of interest" description="Disordered" evidence="1">
    <location>
        <begin position="43"/>
        <end position="207"/>
    </location>
</feature>
<name>A0A401TB52_CHIPU</name>
<reference evidence="2 3" key="1">
    <citation type="journal article" date="2018" name="Nat. Ecol. Evol.">
        <title>Shark genomes provide insights into elasmobranch evolution and the origin of vertebrates.</title>
        <authorList>
            <person name="Hara Y"/>
            <person name="Yamaguchi K"/>
            <person name="Onimaru K"/>
            <person name="Kadota M"/>
            <person name="Koyanagi M"/>
            <person name="Keeley SD"/>
            <person name="Tatsumi K"/>
            <person name="Tanaka K"/>
            <person name="Motone F"/>
            <person name="Kageyama Y"/>
            <person name="Nozu R"/>
            <person name="Adachi N"/>
            <person name="Nishimura O"/>
            <person name="Nakagawa R"/>
            <person name="Tanegashima C"/>
            <person name="Kiyatake I"/>
            <person name="Matsumoto R"/>
            <person name="Murakumo K"/>
            <person name="Nishida K"/>
            <person name="Terakita A"/>
            <person name="Kuratani S"/>
            <person name="Sato K"/>
            <person name="Hyodo S Kuraku.S."/>
        </authorList>
    </citation>
    <scope>NUCLEOTIDE SEQUENCE [LARGE SCALE GENOMIC DNA]</scope>
</reference>
<organism evidence="2 3">
    <name type="scientific">Chiloscyllium punctatum</name>
    <name type="common">Brownbanded bambooshark</name>
    <name type="synonym">Hemiscyllium punctatum</name>
    <dbReference type="NCBI Taxonomy" id="137246"/>
    <lineage>
        <taxon>Eukaryota</taxon>
        <taxon>Metazoa</taxon>
        <taxon>Chordata</taxon>
        <taxon>Craniata</taxon>
        <taxon>Vertebrata</taxon>
        <taxon>Chondrichthyes</taxon>
        <taxon>Elasmobranchii</taxon>
        <taxon>Galeomorphii</taxon>
        <taxon>Galeoidea</taxon>
        <taxon>Orectolobiformes</taxon>
        <taxon>Hemiscylliidae</taxon>
        <taxon>Chiloscyllium</taxon>
    </lineage>
</organism>
<feature type="compositionally biased region" description="Low complexity" evidence="1">
    <location>
        <begin position="67"/>
        <end position="76"/>
    </location>
</feature>
<accession>A0A401TB52</accession>
<feature type="compositionally biased region" description="Gly residues" evidence="1">
    <location>
        <begin position="55"/>
        <end position="64"/>
    </location>
</feature>
<protein>
    <submittedName>
        <fullName evidence="2">Uncharacterized protein</fullName>
    </submittedName>
</protein>
<dbReference type="EMBL" id="BEZZ01022012">
    <property type="protein sequence ID" value="GCC39869.1"/>
    <property type="molecule type" value="Genomic_DNA"/>
</dbReference>
<comment type="caution">
    <text evidence="2">The sequence shown here is derived from an EMBL/GenBank/DDBJ whole genome shotgun (WGS) entry which is preliminary data.</text>
</comment>
<evidence type="ECO:0000256" key="1">
    <source>
        <dbReference type="SAM" id="MobiDB-lite"/>
    </source>
</evidence>
<dbReference type="OMA" id="WECIAGH"/>